<name>A0A811PC21_9POAL</name>
<accession>A0A811PC21</accession>
<gene>
    <name evidence="2" type="ORF">NCGR_LOCUS25704</name>
</gene>
<protein>
    <submittedName>
        <fullName evidence="2">Uncharacterized protein</fullName>
    </submittedName>
</protein>
<dbReference type="EMBL" id="CAJGYO010000006">
    <property type="protein sequence ID" value="CAD6238471.1"/>
    <property type="molecule type" value="Genomic_DNA"/>
</dbReference>
<keyword evidence="3" id="KW-1185">Reference proteome</keyword>
<feature type="region of interest" description="Disordered" evidence="1">
    <location>
        <begin position="215"/>
        <end position="235"/>
    </location>
</feature>
<dbReference type="Proteomes" id="UP000604825">
    <property type="component" value="Unassembled WGS sequence"/>
</dbReference>
<evidence type="ECO:0000313" key="2">
    <source>
        <dbReference type="EMBL" id="CAD6238471.1"/>
    </source>
</evidence>
<dbReference type="PANTHER" id="PTHR39741">
    <property type="entry name" value="F-BOX DOMAIN CONTAINING PROTEIN, EXPRESSED"/>
    <property type="match status" value="1"/>
</dbReference>
<dbReference type="AlphaFoldDB" id="A0A811PC21"/>
<dbReference type="PANTHER" id="PTHR39741:SF2">
    <property type="entry name" value="F-BOX DOMAIN-CONTAINING PROTEIN"/>
    <property type="match status" value="1"/>
</dbReference>
<comment type="caution">
    <text evidence="2">The sequence shown here is derived from an EMBL/GenBank/DDBJ whole genome shotgun (WGS) entry which is preliminary data.</text>
</comment>
<dbReference type="OrthoDB" id="63379at2759"/>
<evidence type="ECO:0000256" key="1">
    <source>
        <dbReference type="SAM" id="MobiDB-lite"/>
    </source>
</evidence>
<organism evidence="2 3">
    <name type="scientific">Miscanthus lutarioriparius</name>
    <dbReference type="NCBI Taxonomy" id="422564"/>
    <lineage>
        <taxon>Eukaryota</taxon>
        <taxon>Viridiplantae</taxon>
        <taxon>Streptophyta</taxon>
        <taxon>Embryophyta</taxon>
        <taxon>Tracheophyta</taxon>
        <taxon>Spermatophyta</taxon>
        <taxon>Magnoliopsida</taxon>
        <taxon>Liliopsida</taxon>
        <taxon>Poales</taxon>
        <taxon>Poaceae</taxon>
        <taxon>PACMAD clade</taxon>
        <taxon>Panicoideae</taxon>
        <taxon>Andropogonodae</taxon>
        <taxon>Andropogoneae</taxon>
        <taxon>Saccharinae</taxon>
        <taxon>Miscanthus</taxon>
    </lineage>
</organism>
<dbReference type="InterPro" id="IPR055336">
    <property type="entry name" value="At4g00755-like"/>
</dbReference>
<feature type="compositionally biased region" description="Basic and acidic residues" evidence="1">
    <location>
        <begin position="224"/>
        <end position="235"/>
    </location>
</feature>
<reference evidence="2" key="1">
    <citation type="submission" date="2020-10" db="EMBL/GenBank/DDBJ databases">
        <authorList>
            <person name="Han B."/>
            <person name="Lu T."/>
            <person name="Zhao Q."/>
            <person name="Huang X."/>
            <person name="Zhao Y."/>
        </authorList>
    </citation>
    <scope>NUCLEOTIDE SEQUENCE</scope>
</reference>
<proteinExistence type="predicted"/>
<evidence type="ECO:0000313" key="3">
    <source>
        <dbReference type="Proteomes" id="UP000604825"/>
    </source>
</evidence>
<sequence>MRVIANEFCKSLCLRICLEVASFTRAVEVSESPPVPALAAPASESSHDAEKDHRIYSNLGGALISSKSKPFVDCILDCIGASSTDHFPAERMENTLDPREVVGHRPSYWSSGGQYDPDVPESLTYRLRSNLCIVDEIRIHPYKVFFYDGQPIFSSKMVRVRIGRSKPSRGMAEVDNQTVIADENYVWTYTSPDFPMRQVWAMPVASCPLWSSTELGSKSSSHADGVHQEPAQMEH</sequence>